<reference evidence="1" key="1">
    <citation type="submission" date="2024-09" db="EMBL/GenBank/DDBJ databases">
        <title>Black Yeasts Isolated from many extreme environments.</title>
        <authorList>
            <person name="Coleine C."/>
            <person name="Stajich J.E."/>
            <person name="Selbmann L."/>
        </authorList>
    </citation>
    <scope>NUCLEOTIDE SEQUENCE</scope>
    <source>
        <strain evidence="1">CCFEE 5737</strain>
    </source>
</reference>
<protein>
    <submittedName>
        <fullName evidence="1">Uncharacterized protein</fullName>
    </submittedName>
</protein>
<accession>A0ACC3DQJ8</accession>
<evidence type="ECO:0000313" key="2">
    <source>
        <dbReference type="Proteomes" id="UP001186974"/>
    </source>
</evidence>
<proteinExistence type="predicted"/>
<dbReference type="Proteomes" id="UP001186974">
    <property type="component" value="Unassembled WGS sequence"/>
</dbReference>
<evidence type="ECO:0000313" key="1">
    <source>
        <dbReference type="EMBL" id="KAK3078896.1"/>
    </source>
</evidence>
<keyword evidence="2" id="KW-1185">Reference proteome</keyword>
<comment type="caution">
    <text evidence="1">The sequence shown here is derived from an EMBL/GenBank/DDBJ whole genome shotgun (WGS) entry which is preliminary data.</text>
</comment>
<sequence length="273" mass="29546">MSWEGGGAEICWNGKDGGGDTWGGDTSGAGGDTWGGAGDGGFSTKGDGFAGCEGFGVGRGGGCRNCGQDGHMARECPEPKQMTGECFNCGQVGHDKSECPNPKVDRPFTGTCRICETEGHPAAECPDKPATICRLCKAEGHRAAECTGNRITQLDAPDMSPEAAWNMLMKADREKDAEDFKQALHAYAKALARDENAAPVLVEDIEKALREENANFFLVAVEREVSDVMTIVNFQGKIDCRYQLQPHFSLKPRRVAFAQFWPKTAEENMERLK</sequence>
<gene>
    <name evidence="1" type="ORF">LTS18_006342</name>
</gene>
<dbReference type="EMBL" id="JAWDJW010001532">
    <property type="protein sequence ID" value="KAK3078896.1"/>
    <property type="molecule type" value="Genomic_DNA"/>
</dbReference>
<organism evidence="1 2">
    <name type="scientific">Coniosporium uncinatum</name>
    <dbReference type="NCBI Taxonomy" id="93489"/>
    <lineage>
        <taxon>Eukaryota</taxon>
        <taxon>Fungi</taxon>
        <taxon>Dikarya</taxon>
        <taxon>Ascomycota</taxon>
        <taxon>Pezizomycotina</taxon>
        <taxon>Dothideomycetes</taxon>
        <taxon>Dothideomycetes incertae sedis</taxon>
        <taxon>Coniosporium</taxon>
    </lineage>
</organism>
<name>A0ACC3DQJ8_9PEZI</name>
<feature type="non-terminal residue" evidence="1">
    <location>
        <position position="273"/>
    </location>
</feature>